<dbReference type="AlphaFoldDB" id="A0A2M9ZPZ5"/>
<dbReference type="RefSeq" id="WP_100734064.1">
    <property type="nucleotide sequence ID" value="NZ_NPDZ01000002.1"/>
</dbReference>
<evidence type="ECO:0000313" key="3">
    <source>
        <dbReference type="Proteomes" id="UP000231990"/>
    </source>
</evidence>
<feature type="signal peptide" evidence="1">
    <location>
        <begin position="1"/>
        <end position="21"/>
    </location>
</feature>
<name>A0A2M9ZPZ5_9LEPT</name>
<evidence type="ECO:0000313" key="2">
    <source>
        <dbReference type="EMBL" id="PJZ74114.1"/>
    </source>
</evidence>
<accession>A0A2M9ZPZ5</accession>
<feature type="chain" id="PRO_5014598892" description="Lipoprotein" evidence="1">
    <location>
        <begin position="22"/>
        <end position="275"/>
    </location>
</feature>
<gene>
    <name evidence="2" type="ORF">CH373_04100</name>
</gene>
<dbReference type="Proteomes" id="UP000231990">
    <property type="component" value="Unassembled WGS sequence"/>
</dbReference>
<protein>
    <recommendedName>
        <fullName evidence="4">Lipoprotein</fullName>
    </recommendedName>
</protein>
<sequence length="275" mass="31452">MKQRNLRLLFFAILIMFGACEDQKENKTLKDVYNHFVENIIQNPAPSGTPGSDPGTGTGSSNFNACAKVLKISADDYFVQVSLIPYASCKKELLLGRTPEEYRAVRLAEFKKSMPIVSAFPTECEATIKHLQERIDDPSKIETITQQQIDMTRYYPIDNLLKETKGYLLNYSDYNYTPISEETFAGSQVGTFSENERYSELMTAGQLQYSERLNETTCSTAVVNQRSLEFPQETYFSGRHIDSPRTFLLSFCYYGNYFDVPERKNQKCATLSEEY</sequence>
<evidence type="ECO:0008006" key="4">
    <source>
        <dbReference type="Google" id="ProtNLM"/>
    </source>
</evidence>
<comment type="caution">
    <text evidence="2">The sequence shown here is derived from an EMBL/GenBank/DDBJ whole genome shotgun (WGS) entry which is preliminary data.</text>
</comment>
<keyword evidence="1" id="KW-0732">Signal</keyword>
<proteinExistence type="predicted"/>
<reference evidence="2 3" key="1">
    <citation type="submission" date="2017-07" db="EMBL/GenBank/DDBJ databases">
        <title>Leptospira spp. isolated from tropical soils.</title>
        <authorList>
            <person name="Thibeaux R."/>
            <person name="Iraola G."/>
            <person name="Ferres I."/>
            <person name="Bierque E."/>
            <person name="Girault D."/>
            <person name="Soupe-Gilbert M.-E."/>
            <person name="Picardeau M."/>
            <person name="Goarant C."/>
        </authorList>
    </citation>
    <scope>NUCLEOTIDE SEQUENCE [LARGE SCALE GENOMIC DNA]</scope>
    <source>
        <strain evidence="2 3">FH1-B-B1</strain>
    </source>
</reference>
<organism evidence="2 3">
    <name type="scientific">Leptospira perolatii</name>
    <dbReference type="NCBI Taxonomy" id="2023191"/>
    <lineage>
        <taxon>Bacteria</taxon>
        <taxon>Pseudomonadati</taxon>
        <taxon>Spirochaetota</taxon>
        <taxon>Spirochaetia</taxon>
        <taxon>Leptospirales</taxon>
        <taxon>Leptospiraceae</taxon>
        <taxon>Leptospira</taxon>
    </lineage>
</organism>
<evidence type="ECO:0000256" key="1">
    <source>
        <dbReference type="SAM" id="SignalP"/>
    </source>
</evidence>
<dbReference type="PROSITE" id="PS51257">
    <property type="entry name" value="PROKAR_LIPOPROTEIN"/>
    <property type="match status" value="1"/>
</dbReference>
<dbReference type="EMBL" id="NPDZ01000002">
    <property type="protein sequence ID" value="PJZ74114.1"/>
    <property type="molecule type" value="Genomic_DNA"/>
</dbReference>